<reference evidence="15 16" key="1">
    <citation type="journal article" date="2015" name="Biotechnol. Biofuels">
        <title>Enhanced degradation of softwood versus hardwood by the white-rot fungus Pycnoporus coccineus.</title>
        <authorList>
            <person name="Couturier M."/>
            <person name="Navarro D."/>
            <person name="Chevret D."/>
            <person name="Henrissat B."/>
            <person name="Piumi F."/>
            <person name="Ruiz-Duenas F.J."/>
            <person name="Martinez A.T."/>
            <person name="Grigoriev I.V."/>
            <person name="Riley R."/>
            <person name="Lipzen A."/>
            <person name="Berrin J.G."/>
            <person name="Master E.R."/>
            <person name="Rosso M.N."/>
        </authorList>
    </citation>
    <scope>NUCLEOTIDE SEQUENCE [LARGE SCALE GENOMIC DNA]</scope>
    <source>
        <strain evidence="15 16">BRFM310</strain>
    </source>
</reference>
<dbReference type="InterPro" id="IPR007828">
    <property type="entry name" value="Inositol_oxygenase"/>
</dbReference>
<proteinExistence type="inferred from homology"/>
<evidence type="ECO:0000256" key="6">
    <source>
        <dbReference type="ARBA" id="ARBA00022490"/>
    </source>
</evidence>
<feature type="binding site" evidence="13">
    <location>
        <position position="285"/>
    </location>
    <ligand>
        <name>Fe cation</name>
        <dbReference type="ChEBI" id="CHEBI:24875"/>
        <label>1</label>
    </ligand>
</feature>
<feature type="binding site" evidence="12">
    <location>
        <begin position="99"/>
        <end position="101"/>
    </location>
    <ligand>
        <name>substrate</name>
    </ligand>
</feature>
<feature type="binding site" evidence="12">
    <location>
        <begin position="252"/>
        <end position="253"/>
    </location>
    <ligand>
        <name>substrate</name>
    </ligand>
</feature>
<keyword evidence="7 13" id="KW-0479">Metal-binding</keyword>
<keyword evidence="8 14" id="KW-0560">Oxidoreductase</keyword>
<dbReference type="STRING" id="1353009.A0A1Y2IXT7"/>
<dbReference type="Gene3D" id="1.10.3210.10">
    <property type="entry name" value="Hypothetical protein af1432"/>
    <property type="match status" value="1"/>
</dbReference>
<sequence>MRLVNDSRAFDEVSDAVDTVNKLKGQVQWDEQSKFDAEKDKNTFRQYEEACDRVKNFYREQHEKQTFEFNVRVRAEFKKTVHARMGIWEAMEKLNTLVDDSDPDTSLSQIEHLLQTAEAIRRDGKPDWMQVAGLVHDLGKLLYFFGSEGQWDVVGDTFVVGCKFSDKIIYPETFANNPDSQDPVYSTEYGVYSPHCGLENVMLSWGHDEVQSPMSSHSRPSTSCWGSSQYLYHVLKKQSSLPMDALYMIRYHSFYPWHREGAYSHLTNAEDQRALEAVRAFNPYDLYSKSDEPVNVEKVKPYYQSLIAKYFPEVIEW</sequence>
<name>A0A1Y2IXT7_TRAC3</name>
<evidence type="ECO:0000256" key="1">
    <source>
        <dbReference type="ARBA" id="ARBA00004496"/>
    </source>
</evidence>
<feature type="binding site" evidence="13">
    <location>
        <position position="207"/>
    </location>
    <ligand>
        <name>Fe cation</name>
        <dbReference type="ChEBI" id="CHEBI:24875"/>
        <label>1</label>
    </ligand>
</feature>
<evidence type="ECO:0000256" key="5">
    <source>
        <dbReference type="ARBA" id="ARBA00019269"/>
    </source>
</evidence>
<evidence type="ECO:0000313" key="15">
    <source>
        <dbReference type="EMBL" id="OSD05031.1"/>
    </source>
</evidence>
<evidence type="ECO:0000256" key="13">
    <source>
        <dbReference type="PIRSR" id="PIRSR607828-2"/>
    </source>
</evidence>
<feature type="binding site" evidence="13">
    <location>
        <position position="136"/>
    </location>
    <ligand>
        <name>Fe cation</name>
        <dbReference type="ChEBI" id="CHEBI:24875"/>
        <label>1</label>
    </ligand>
</feature>
<comment type="similarity">
    <text evidence="3 14">Belongs to the myo-inositol oxygenase family.</text>
</comment>
<dbReference type="GO" id="GO:0005737">
    <property type="term" value="C:cytoplasm"/>
    <property type="evidence" value="ECO:0007669"/>
    <property type="project" value="UniProtKB-SubCell"/>
</dbReference>
<keyword evidence="6 14" id="KW-0963">Cytoplasm</keyword>
<feature type="binding site" evidence="13">
    <location>
        <position position="137"/>
    </location>
    <ligand>
        <name>Fe cation</name>
        <dbReference type="ChEBI" id="CHEBI:24875"/>
        <label>1</label>
    </ligand>
</feature>
<evidence type="ECO:0000256" key="12">
    <source>
        <dbReference type="PIRSR" id="PIRSR607828-1"/>
    </source>
</evidence>
<feature type="binding site" evidence="13">
    <location>
        <position position="252"/>
    </location>
    <ligand>
        <name>Fe cation</name>
        <dbReference type="ChEBI" id="CHEBI:24875"/>
        <label>1</label>
    </ligand>
</feature>
<gene>
    <name evidence="15" type="ORF">PYCCODRAFT_1423555</name>
</gene>
<comment type="catalytic activity">
    <reaction evidence="11 14">
        <text>myo-inositol + O2 = D-glucuronate + H2O + H(+)</text>
        <dbReference type="Rhea" id="RHEA:23696"/>
        <dbReference type="ChEBI" id="CHEBI:15377"/>
        <dbReference type="ChEBI" id="CHEBI:15378"/>
        <dbReference type="ChEBI" id="CHEBI:15379"/>
        <dbReference type="ChEBI" id="CHEBI:17268"/>
        <dbReference type="ChEBI" id="CHEBI:58720"/>
        <dbReference type="EC" id="1.13.99.1"/>
    </reaction>
</comment>
<protein>
    <recommendedName>
        <fullName evidence="5 14">Inositol oxygenase</fullName>
        <ecNumber evidence="4 14">1.13.99.1</ecNumber>
    </recommendedName>
    <alternativeName>
        <fullName evidence="10 14">Myo-inositol oxygenase</fullName>
    </alternativeName>
</protein>
<dbReference type="AlphaFoldDB" id="A0A1Y2IXT7"/>
<evidence type="ECO:0000256" key="9">
    <source>
        <dbReference type="ARBA" id="ARBA00023004"/>
    </source>
</evidence>
<dbReference type="EMBL" id="KZ084094">
    <property type="protein sequence ID" value="OSD05031.1"/>
    <property type="molecule type" value="Genomic_DNA"/>
</dbReference>
<dbReference type="UniPathway" id="UPA00111">
    <property type="reaction ID" value="UER00527"/>
</dbReference>
<comment type="pathway">
    <text evidence="2 14">Polyol metabolism; myo-inositol degradation into D-glucuronate; D-glucuronate from myo-inositol: step 1/1.</text>
</comment>
<dbReference type="PANTHER" id="PTHR12588:SF0">
    <property type="entry name" value="INOSITOL OXYGENASE"/>
    <property type="match status" value="1"/>
</dbReference>
<dbReference type="GO" id="GO:0019310">
    <property type="term" value="P:inositol catabolic process"/>
    <property type="evidence" value="ECO:0007669"/>
    <property type="project" value="UniProtKB-UniRule"/>
</dbReference>
<evidence type="ECO:0000313" key="16">
    <source>
        <dbReference type="Proteomes" id="UP000193067"/>
    </source>
</evidence>
<evidence type="ECO:0000256" key="11">
    <source>
        <dbReference type="ARBA" id="ARBA00048271"/>
    </source>
</evidence>
<keyword evidence="16" id="KW-1185">Reference proteome</keyword>
<feature type="binding site" evidence="12">
    <location>
        <position position="140"/>
    </location>
    <ligand>
        <name>substrate</name>
    </ligand>
</feature>
<dbReference type="SUPFAM" id="SSF109604">
    <property type="entry name" value="HD-domain/PDEase-like"/>
    <property type="match status" value="2"/>
</dbReference>
<evidence type="ECO:0000256" key="10">
    <source>
        <dbReference type="ARBA" id="ARBA00029668"/>
    </source>
</evidence>
<comment type="cofactor">
    <cofactor evidence="13 14">
        <name>Fe cation</name>
        <dbReference type="ChEBI" id="CHEBI:24875"/>
    </cofactor>
    <text evidence="13 14">Binds 2 iron ions per subunit.</text>
</comment>
<dbReference type="PANTHER" id="PTHR12588">
    <property type="entry name" value="MYOINOSITOL OXYGENASE"/>
    <property type="match status" value="1"/>
</dbReference>
<feature type="binding site" evidence="12">
    <location>
        <position position="45"/>
    </location>
    <ligand>
        <name>substrate</name>
    </ligand>
</feature>
<evidence type="ECO:0000256" key="4">
    <source>
        <dbReference type="ARBA" id="ARBA00011919"/>
    </source>
</evidence>
<keyword evidence="9 13" id="KW-0408">Iron</keyword>
<comment type="subcellular location">
    <subcellularLocation>
        <location evidence="1 14">Cytoplasm</location>
    </subcellularLocation>
</comment>
<organism evidence="15 16">
    <name type="scientific">Trametes coccinea (strain BRFM310)</name>
    <name type="common">Pycnoporus coccineus</name>
    <dbReference type="NCBI Taxonomy" id="1353009"/>
    <lineage>
        <taxon>Eukaryota</taxon>
        <taxon>Fungi</taxon>
        <taxon>Dikarya</taxon>
        <taxon>Basidiomycota</taxon>
        <taxon>Agaricomycotina</taxon>
        <taxon>Agaricomycetes</taxon>
        <taxon>Polyporales</taxon>
        <taxon>Polyporaceae</taxon>
        <taxon>Trametes</taxon>
    </lineage>
</organism>
<dbReference type="OrthoDB" id="5151075at2759"/>
<dbReference type="GO" id="GO:0050113">
    <property type="term" value="F:inositol oxygenase activity"/>
    <property type="evidence" value="ECO:0007669"/>
    <property type="project" value="UniProtKB-UniRule"/>
</dbReference>
<feature type="binding site" evidence="13">
    <location>
        <position position="112"/>
    </location>
    <ligand>
        <name>Fe cation</name>
        <dbReference type="ChEBI" id="CHEBI:24875"/>
        <label>1</label>
    </ligand>
</feature>
<evidence type="ECO:0000256" key="14">
    <source>
        <dbReference type="RuleBase" id="RU367039"/>
    </source>
</evidence>
<feature type="binding site" evidence="12">
    <location>
        <begin position="155"/>
        <end position="156"/>
    </location>
    <ligand>
        <name>substrate</name>
    </ligand>
</feature>
<evidence type="ECO:0000256" key="8">
    <source>
        <dbReference type="ARBA" id="ARBA00023002"/>
    </source>
</evidence>
<dbReference type="Proteomes" id="UP000193067">
    <property type="component" value="Unassembled WGS sequence"/>
</dbReference>
<accession>A0A1Y2IXT7</accession>
<dbReference type="GO" id="GO:0005506">
    <property type="term" value="F:iron ion binding"/>
    <property type="evidence" value="ECO:0007669"/>
    <property type="project" value="InterPro"/>
</dbReference>
<evidence type="ECO:0000256" key="7">
    <source>
        <dbReference type="ARBA" id="ARBA00022723"/>
    </source>
</evidence>
<evidence type="ECO:0000256" key="2">
    <source>
        <dbReference type="ARBA" id="ARBA00005167"/>
    </source>
</evidence>
<dbReference type="Pfam" id="PF05153">
    <property type="entry name" value="MIOX"/>
    <property type="match status" value="2"/>
</dbReference>
<dbReference type="EC" id="1.13.99.1" evidence="4 14"/>
<evidence type="ECO:0000256" key="3">
    <source>
        <dbReference type="ARBA" id="ARBA00005286"/>
    </source>
</evidence>